<evidence type="ECO:0000313" key="1">
    <source>
        <dbReference type="EMBL" id="PKR85457.1"/>
    </source>
</evidence>
<evidence type="ECO:0000313" key="2">
    <source>
        <dbReference type="Proteomes" id="UP000233440"/>
    </source>
</evidence>
<organism evidence="1 2">
    <name type="scientific">Heyndrickxia camelliae</name>
    <dbReference type="NCBI Taxonomy" id="1707093"/>
    <lineage>
        <taxon>Bacteria</taxon>
        <taxon>Bacillati</taxon>
        <taxon>Bacillota</taxon>
        <taxon>Bacilli</taxon>
        <taxon>Bacillales</taxon>
        <taxon>Bacillaceae</taxon>
        <taxon>Heyndrickxia</taxon>
    </lineage>
</organism>
<sequence>MKFLFIQSLDLMSHIKESKKERIDVQEGTPLLQLSFFAQQMPPFKCSFKTKFDYLKNYLKIRLSMPAFSSSTKGAGLLRKEFFVNS</sequence>
<dbReference type="Proteomes" id="UP000233440">
    <property type="component" value="Unassembled WGS sequence"/>
</dbReference>
<protein>
    <submittedName>
        <fullName evidence="1">Uncharacterized protein</fullName>
    </submittedName>
</protein>
<gene>
    <name evidence="1" type="ORF">CWO92_09760</name>
</gene>
<accession>A0A2N3LLI7</accession>
<name>A0A2N3LLI7_9BACI</name>
<dbReference type="EMBL" id="PIQO01000005">
    <property type="protein sequence ID" value="PKR85457.1"/>
    <property type="molecule type" value="Genomic_DNA"/>
</dbReference>
<proteinExistence type="predicted"/>
<reference evidence="1 2" key="1">
    <citation type="submission" date="2017-11" db="EMBL/GenBank/DDBJ databases">
        <title>Bacillus camelliae sp. nov., isolated from pu'er tea.</title>
        <authorList>
            <person name="Niu L."/>
        </authorList>
    </citation>
    <scope>NUCLEOTIDE SEQUENCE [LARGE SCALE GENOMIC DNA]</scope>
    <source>
        <strain evidence="1 2">7578-1</strain>
    </source>
</reference>
<comment type="caution">
    <text evidence="1">The sequence shown here is derived from an EMBL/GenBank/DDBJ whole genome shotgun (WGS) entry which is preliminary data.</text>
</comment>
<keyword evidence="2" id="KW-1185">Reference proteome</keyword>
<dbReference type="AlphaFoldDB" id="A0A2N3LLI7"/>